<dbReference type="Pfam" id="PF04339">
    <property type="entry name" value="FemAB_like"/>
    <property type="match status" value="2"/>
</dbReference>
<proteinExistence type="predicted"/>
<dbReference type="PANTHER" id="PTHR47017:SF1">
    <property type="entry name" value="ACYL-COA"/>
    <property type="match status" value="1"/>
</dbReference>
<dbReference type="EMBL" id="JAAWWB010000008">
    <property type="protein sequence ID" value="KAG6778374.1"/>
    <property type="molecule type" value="Genomic_DNA"/>
</dbReference>
<organism evidence="1 2">
    <name type="scientific">Populus tomentosa</name>
    <name type="common">Chinese white poplar</name>
    <dbReference type="NCBI Taxonomy" id="118781"/>
    <lineage>
        <taxon>Eukaryota</taxon>
        <taxon>Viridiplantae</taxon>
        <taxon>Streptophyta</taxon>
        <taxon>Embryophyta</taxon>
        <taxon>Tracheophyta</taxon>
        <taxon>Spermatophyta</taxon>
        <taxon>Magnoliopsida</taxon>
        <taxon>eudicotyledons</taxon>
        <taxon>Gunneridae</taxon>
        <taxon>Pentapetalae</taxon>
        <taxon>rosids</taxon>
        <taxon>fabids</taxon>
        <taxon>Malpighiales</taxon>
        <taxon>Salicaceae</taxon>
        <taxon>Saliceae</taxon>
        <taxon>Populus</taxon>
    </lineage>
</organism>
<evidence type="ECO:0008006" key="3">
    <source>
        <dbReference type="Google" id="ProtNLM"/>
    </source>
</evidence>
<keyword evidence="2" id="KW-1185">Reference proteome</keyword>
<name>A0A8X8D4W5_POPTO</name>
<sequence length="583" mass="66333">MAAVVMSYYCKPSPFLGHFPSYLAKSSSRQVAGTAVQESKISALFWGSKKSVQPKELDVSVSLQDSILTGSGMEVIFDGPTEFGIFFLLVLAANCNLVGFKFRGGLEKQITPKRISLSIISSISEVSSHEWDACNLDATGPDKFNPFLSHGFLSSLEESRSAVKDTGWMPSHIVAKDESDNVLGVVPLYLKSHSYGEFVFDHSWADAYYGFGSRYYPKFQCCVPFTPVTGPRILVRNTPFRDQLFDVLVSALKDLAAKSQVSSLHITFPTEKEWHMLKEKGFLQRIGMQYHWKNRNYKKINHQPLRLDLMLDLICFSCLYMDKILFRISLHCCSFDEFLMDMKQSKRKNIRQERKKPMSVDLSATGSTQCLHHCMMRHASLENLVLVDYSFPFTYDLDSVYSVSTQNLSMKRLRGYEIKARHWDTFYSFYRNTTDNKWGTPYLTRDFFHTMGSKMGDQVLLVVAEEGDELVAGALNIIGGDTLFGRLWGCHPKAYYPSLHFEACYYQAIEAAIELNLNTVEAGAQGEHKIQRGYLPVLTYSCHYLIDEAFRKAIEEFLVRESTQVKLVMKLIHDSGPLKEGLK</sequence>
<gene>
    <name evidence="1" type="ORF">POTOM_018233</name>
</gene>
<dbReference type="InterPro" id="IPR007434">
    <property type="entry name" value="FemAB-like"/>
</dbReference>
<protein>
    <recommendedName>
        <fullName evidence="3">Acyl-CoA N-acyltransferase</fullName>
    </recommendedName>
</protein>
<dbReference type="AlphaFoldDB" id="A0A8X8D4W5"/>
<dbReference type="PANTHER" id="PTHR47017">
    <property type="entry name" value="ACYL-COA"/>
    <property type="match status" value="1"/>
</dbReference>
<evidence type="ECO:0000313" key="1">
    <source>
        <dbReference type="EMBL" id="KAG6778374.1"/>
    </source>
</evidence>
<accession>A0A8X8D4W5</accession>
<reference evidence="1" key="1">
    <citation type="journal article" date="2020" name="bioRxiv">
        <title>Hybrid origin of Populus tomentosa Carr. identified through genome sequencing and phylogenomic analysis.</title>
        <authorList>
            <person name="An X."/>
            <person name="Gao K."/>
            <person name="Chen Z."/>
            <person name="Li J."/>
            <person name="Yang X."/>
            <person name="Yang X."/>
            <person name="Zhou J."/>
            <person name="Guo T."/>
            <person name="Zhao T."/>
            <person name="Huang S."/>
            <person name="Miao D."/>
            <person name="Khan W.U."/>
            <person name="Rao P."/>
            <person name="Ye M."/>
            <person name="Lei B."/>
            <person name="Liao W."/>
            <person name="Wang J."/>
            <person name="Ji L."/>
            <person name="Li Y."/>
            <person name="Guo B."/>
            <person name="Mustafa N.S."/>
            <person name="Li S."/>
            <person name="Yun Q."/>
            <person name="Keller S.R."/>
            <person name="Mao J."/>
            <person name="Zhang R."/>
            <person name="Strauss S.H."/>
        </authorList>
    </citation>
    <scope>NUCLEOTIDE SEQUENCE</scope>
    <source>
        <strain evidence="1">GM15</strain>
        <tissue evidence="1">Leaf</tissue>
    </source>
</reference>
<dbReference type="OrthoDB" id="1946at2759"/>
<evidence type="ECO:0000313" key="2">
    <source>
        <dbReference type="Proteomes" id="UP000886885"/>
    </source>
</evidence>
<dbReference type="Proteomes" id="UP000886885">
    <property type="component" value="Chromosome 4D"/>
</dbReference>
<comment type="caution">
    <text evidence="1">The sequence shown here is derived from an EMBL/GenBank/DDBJ whole genome shotgun (WGS) entry which is preliminary data.</text>
</comment>